<dbReference type="SUPFAM" id="SSF82114">
    <property type="entry name" value="Riboflavin kinase-like"/>
    <property type="match status" value="1"/>
</dbReference>
<evidence type="ECO:0000256" key="7">
    <source>
        <dbReference type="ARBA" id="ARBA00022840"/>
    </source>
</evidence>
<dbReference type="AlphaFoldDB" id="K1QPU4"/>
<dbReference type="InterPro" id="IPR015865">
    <property type="entry name" value="Riboflavin_kinase_bac/euk"/>
</dbReference>
<keyword evidence="5" id="KW-0808">Transferase</keyword>
<organism evidence="9">
    <name type="scientific">Magallana gigas</name>
    <name type="common">Pacific oyster</name>
    <name type="synonym">Crassostrea gigas</name>
    <dbReference type="NCBI Taxonomy" id="29159"/>
    <lineage>
        <taxon>Eukaryota</taxon>
        <taxon>Metazoa</taxon>
        <taxon>Spiralia</taxon>
        <taxon>Lophotrochozoa</taxon>
        <taxon>Mollusca</taxon>
        <taxon>Bivalvia</taxon>
        <taxon>Autobranchia</taxon>
        <taxon>Pteriomorphia</taxon>
        <taxon>Ostreida</taxon>
        <taxon>Ostreoidea</taxon>
        <taxon>Ostreidae</taxon>
        <taxon>Magallana</taxon>
    </lineage>
</organism>
<evidence type="ECO:0000256" key="4">
    <source>
        <dbReference type="ARBA" id="ARBA00022643"/>
    </source>
</evidence>
<dbReference type="Pfam" id="PF01687">
    <property type="entry name" value="Flavokinase"/>
    <property type="match status" value="1"/>
</dbReference>
<dbReference type="InterPro" id="IPR023465">
    <property type="entry name" value="Riboflavin_kinase_dom_sf"/>
</dbReference>
<dbReference type="UniPathway" id="UPA00276">
    <property type="reaction ID" value="UER00406"/>
</dbReference>
<name>K1QPU4_MAGGI</name>
<evidence type="ECO:0000259" key="8">
    <source>
        <dbReference type="Pfam" id="PF01687"/>
    </source>
</evidence>
<reference evidence="9" key="1">
    <citation type="journal article" date="2012" name="Nature">
        <title>The oyster genome reveals stress adaptation and complexity of shell formation.</title>
        <authorList>
            <person name="Zhang G."/>
            <person name="Fang X."/>
            <person name="Guo X."/>
            <person name="Li L."/>
            <person name="Luo R."/>
            <person name="Xu F."/>
            <person name="Yang P."/>
            <person name="Zhang L."/>
            <person name="Wang X."/>
            <person name="Qi H."/>
            <person name="Xiong Z."/>
            <person name="Que H."/>
            <person name="Xie Y."/>
            <person name="Holland P.W."/>
            <person name="Paps J."/>
            <person name="Zhu Y."/>
            <person name="Wu F."/>
            <person name="Chen Y."/>
            <person name="Wang J."/>
            <person name="Peng C."/>
            <person name="Meng J."/>
            <person name="Yang L."/>
            <person name="Liu J."/>
            <person name="Wen B."/>
            <person name="Zhang N."/>
            <person name="Huang Z."/>
            <person name="Zhu Q."/>
            <person name="Feng Y."/>
            <person name="Mount A."/>
            <person name="Hedgecock D."/>
            <person name="Xu Z."/>
            <person name="Liu Y."/>
            <person name="Domazet-Loso T."/>
            <person name="Du Y."/>
            <person name="Sun X."/>
            <person name="Zhang S."/>
            <person name="Liu B."/>
            <person name="Cheng P."/>
            <person name="Jiang X."/>
            <person name="Li J."/>
            <person name="Fan D."/>
            <person name="Wang W."/>
            <person name="Fu W."/>
            <person name="Wang T."/>
            <person name="Wang B."/>
            <person name="Zhang J."/>
            <person name="Peng Z."/>
            <person name="Li Y."/>
            <person name="Li N."/>
            <person name="Wang J."/>
            <person name="Chen M."/>
            <person name="He Y."/>
            <person name="Tan F."/>
            <person name="Song X."/>
            <person name="Zheng Q."/>
            <person name="Huang R."/>
            <person name="Yang H."/>
            <person name="Du X."/>
            <person name="Chen L."/>
            <person name="Yang M."/>
            <person name="Gaffney P.M."/>
            <person name="Wang S."/>
            <person name="Luo L."/>
            <person name="She Z."/>
            <person name="Ming Y."/>
            <person name="Huang W."/>
            <person name="Zhang S."/>
            <person name="Huang B."/>
            <person name="Zhang Y."/>
            <person name="Qu T."/>
            <person name="Ni P."/>
            <person name="Miao G."/>
            <person name="Wang J."/>
            <person name="Wang Q."/>
            <person name="Steinberg C.E."/>
            <person name="Wang H."/>
            <person name="Li N."/>
            <person name="Qian L."/>
            <person name="Zhang G."/>
            <person name="Li Y."/>
            <person name="Yang H."/>
            <person name="Liu X."/>
            <person name="Wang J."/>
            <person name="Yin Y."/>
            <person name="Wang J."/>
        </authorList>
    </citation>
    <scope>NUCLEOTIDE SEQUENCE [LARGE SCALE GENOMIC DNA]</scope>
    <source>
        <strain evidence="9">05x7-T-G4-1.051#20</strain>
    </source>
</reference>
<dbReference type="InParanoid" id="K1QPU4"/>
<dbReference type="GO" id="GO:0005524">
    <property type="term" value="F:ATP binding"/>
    <property type="evidence" value="ECO:0007669"/>
    <property type="project" value="UniProtKB-KW"/>
</dbReference>
<comment type="pathway">
    <text evidence="1">Cofactor biosynthesis; FMN biosynthesis; FMN from riboflavin (ATP route): step 1/1.</text>
</comment>
<evidence type="ECO:0000313" key="9">
    <source>
        <dbReference type="EMBL" id="EKC23481.1"/>
    </source>
</evidence>
<feature type="domain" description="Riboflavin kinase" evidence="8">
    <location>
        <begin position="25"/>
        <end position="64"/>
    </location>
</feature>
<evidence type="ECO:0000256" key="2">
    <source>
        <dbReference type="ARBA" id="ARBA00012105"/>
    </source>
</evidence>
<dbReference type="EMBL" id="JH817052">
    <property type="protein sequence ID" value="EKC23481.1"/>
    <property type="molecule type" value="Genomic_DNA"/>
</dbReference>
<dbReference type="GO" id="GO:0009231">
    <property type="term" value="P:riboflavin biosynthetic process"/>
    <property type="evidence" value="ECO:0007669"/>
    <property type="project" value="InterPro"/>
</dbReference>
<accession>K1QPU4</accession>
<proteinExistence type="predicted"/>
<evidence type="ECO:0000256" key="5">
    <source>
        <dbReference type="ARBA" id="ARBA00022679"/>
    </source>
</evidence>
<keyword evidence="4" id="KW-0288">FMN</keyword>
<sequence>MRVTTYTTFINLAGRSFHSVMSTKLPHFAEGEVVKGFGRGSKELGIPTGKSHFRKYDKIPQNSIMPCTLVCLDIDKTFCRKNHHTDPICDDVTNVTGYI</sequence>
<dbReference type="GO" id="GO:0008531">
    <property type="term" value="F:riboflavin kinase activity"/>
    <property type="evidence" value="ECO:0007669"/>
    <property type="project" value="UniProtKB-EC"/>
</dbReference>
<dbReference type="EC" id="2.7.1.26" evidence="2"/>
<gene>
    <name evidence="9" type="ORF">CGI_10011545</name>
</gene>
<evidence type="ECO:0000256" key="3">
    <source>
        <dbReference type="ARBA" id="ARBA00022630"/>
    </source>
</evidence>
<dbReference type="HOGENOM" id="CLU_2322628_0_0_1"/>
<evidence type="ECO:0000256" key="6">
    <source>
        <dbReference type="ARBA" id="ARBA00022741"/>
    </source>
</evidence>
<keyword evidence="6" id="KW-0547">Nucleotide-binding</keyword>
<keyword evidence="3" id="KW-0285">Flavoprotein</keyword>
<evidence type="ECO:0000256" key="1">
    <source>
        <dbReference type="ARBA" id="ARBA00005201"/>
    </source>
</evidence>
<keyword evidence="7" id="KW-0067">ATP-binding</keyword>
<dbReference type="Gene3D" id="2.40.30.30">
    <property type="entry name" value="Riboflavin kinase-like"/>
    <property type="match status" value="1"/>
</dbReference>
<protein>
    <recommendedName>
        <fullName evidence="2">riboflavin kinase</fullName>
        <ecNumber evidence="2">2.7.1.26</ecNumber>
    </recommendedName>
</protein>
<dbReference type="GO" id="GO:0009398">
    <property type="term" value="P:FMN biosynthetic process"/>
    <property type="evidence" value="ECO:0007669"/>
    <property type="project" value="UniProtKB-UniPathway"/>
</dbReference>